<organism evidence="3 4">
    <name type="scientific">Methanosarcina vacuolata Z-761</name>
    <dbReference type="NCBI Taxonomy" id="1434123"/>
    <lineage>
        <taxon>Archaea</taxon>
        <taxon>Methanobacteriati</taxon>
        <taxon>Methanobacteriota</taxon>
        <taxon>Stenosarchaea group</taxon>
        <taxon>Methanomicrobia</taxon>
        <taxon>Methanosarcinales</taxon>
        <taxon>Methanosarcinaceae</taxon>
        <taxon>Methanosarcina</taxon>
    </lineage>
</organism>
<feature type="region of interest" description="Disordered" evidence="1">
    <location>
        <begin position="362"/>
        <end position="447"/>
    </location>
</feature>
<gene>
    <name evidence="3" type="ORF">MSVAZ_0215</name>
</gene>
<dbReference type="Proteomes" id="UP000033096">
    <property type="component" value="Chromosome"/>
</dbReference>
<dbReference type="KEGG" id="mvc:MSVAZ_0215"/>
<dbReference type="HOGENOM" id="CLU_701348_0_0_2"/>
<dbReference type="InterPro" id="IPR003495">
    <property type="entry name" value="CobW/HypB/UreG_nucleotide-bd"/>
</dbReference>
<dbReference type="Pfam" id="PF02492">
    <property type="entry name" value="cobW"/>
    <property type="match status" value="1"/>
</dbReference>
<sequence>MQVIVVGGFLGSGKTTTIINMGKYLAEKGKKVAIIVNEIGEVGIDGDVIKKFGFDTKEITSGCICCSLKVGLRVTVTYLANEYKPDILMIEPTGIAFPNIIKKEIELMNLGEQVKIAPLVTLIDGSRFKHLMKEVKEFAMRQIIDAEILGINKIDLIEPIRIPILEASVQQLNPKSKIVLLSGKDTGESFENFMRLVLPDLEELSREAPGAEITEEEKPSKAEPSAPEETESSIEASKVGSYSAEFAVENGSLSTEAARELTTELMNTIKAKVLQLNPEFIGHIKLFLDNGSETVKQSVTVYYEEPQEDVIKSKEGAAPTLKILSAVSNVDKEAVKAAVKNSVHEVFERKQIKVNKIEHEHNHEHEHHEHENHEHEHHEHEHENHEHEHHEHEHENHEHEHHEHEHENHEHEHHEHEHENHEHEHHEHEHENHEKHKHGNKEEEIRE</sequence>
<dbReference type="GO" id="GO:0005737">
    <property type="term" value="C:cytoplasm"/>
    <property type="evidence" value="ECO:0007669"/>
    <property type="project" value="TreeGrafter"/>
</dbReference>
<accession>A0A0E3Q2F1</accession>
<feature type="region of interest" description="Disordered" evidence="1">
    <location>
        <begin position="208"/>
        <end position="238"/>
    </location>
</feature>
<dbReference type="PANTHER" id="PTHR13748">
    <property type="entry name" value="COBW-RELATED"/>
    <property type="match status" value="1"/>
</dbReference>
<dbReference type="STRING" id="1434123.MSVAZ_0215"/>
<dbReference type="GeneID" id="24808573"/>
<proteinExistence type="predicted"/>
<evidence type="ECO:0000259" key="2">
    <source>
        <dbReference type="Pfam" id="PF02492"/>
    </source>
</evidence>
<feature type="domain" description="CobW/HypB/UreG nucleotide-binding" evidence="2">
    <location>
        <begin position="3"/>
        <end position="179"/>
    </location>
</feature>
<evidence type="ECO:0000313" key="4">
    <source>
        <dbReference type="Proteomes" id="UP000033096"/>
    </source>
</evidence>
<dbReference type="RefSeq" id="WP_048116990.1">
    <property type="nucleotide sequence ID" value="NZ_CP009520.1"/>
</dbReference>
<dbReference type="SUPFAM" id="SSF52540">
    <property type="entry name" value="P-loop containing nucleoside triphosphate hydrolases"/>
    <property type="match status" value="1"/>
</dbReference>
<dbReference type="PANTHER" id="PTHR13748:SF62">
    <property type="entry name" value="COBW DOMAIN-CONTAINING PROTEIN"/>
    <property type="match status" value="1"/>
</dbReference>
<dbReference type="InterPro" id="IPR027417">
    <property type="entry name" value="P-loop_NTPase"/>
</dbReference>
<evidence type="ECO:0000256" key="1">
    <source>
        <dbReference type="SAM" id="MobiDB-lite"/>
    </source>
</evidence>
<evidence type="ECO:0000313" key="3">
    <source>
        <dbReference type="EMBL" id="AKB42484.1"/>
    </source>
</evidence>
<dbReference type="EMBL" id="CP009520">
    <property type="protein sequence ID" value="AKB42484.1"/>
    <property type="molecule type" value="Genomic_DNA"/>
</dbReference>
<dbReference type="PATRIC" id="fig|1434123.4.peg.211"/>
<reference evidence="3 4" key="1">
    <citation type="submission" date="2014-07" db="EMBL/GenBank/DDBJ databases">
        <title>Methanogenic archaea and the global carbon cycle.</title>
        <authorList>
            <person name="Henriksen J.R."/>
            <person name="Luke J."/>
            <person name="Reinhart S."/>
            <person name="Benedict M.N."/>
            <person name="Youngblut N.D."/>
            <person name="Metcalf M.E."/>
            <person name="Whitaker R.J."/>
            <person name="Metcalf W.W."/>
        </authorList>
    </citation>
    <scope>NUCLEOTIDE SEQUENCE [LARGE SCALE GENOMIC DNA]</scope>
    <source>
        <strain evidence="3 4">Z-761</strain>
    </source>
</reference>
<keyword evidence="4" id="KW-1185">Reference proteome</keyword>
<protein>
    <submittedName>
        <fullName evidence="3">Putative metal chaperone, involved in Zn homeostasis, GTPase of COG0523 family</fullName>
    </submittedName>
</protein>
<dbReference type="InterPro" id="IPR051316">
    <property type="entry name" value="Zinc-reg_GTPase_activator"/>
</dbReference>
<dbReference type="Gene3D" id="3.40.50.300">
    <property type="entry name" value="P-loop containing nucleotide triphosphate hydrolases"/>
    <property type="match status" value="1"/>
</dbReference>
<name>A0A0E3Q2F1_9EURY</name>
<dbReference type="AlphaFoldDB" id="A0A0E3Q2F1"/>